<proteinExistence type="predicted"/>
<dbReference type="Proteomes" id="UP000192408">
    <property type="component" value="Unassembled WGS sequence"/>
</dbReference>
<organism evidence="2 3">
    <name type="scientific">Pasteurella testudinis DSM 23072</name>
    <dbReference type="NCBI Taxonomy" id="1122938"/>
    <lineage>
        <taxon>Bacteria</taxon>
        <taxon>Pseudomonadati</taxon>
        <taxon>Pseudomonadota</taxon>
        <taxon>Gammaproteobacteria</taxon>
        <taxon>Pasteurellales</taxon>
        <taxon>Pasteurellaceae</taxon>
        <taxon>Pasteurella</taxon>
    </lineage>
</organism>
<gene>
    <name evidence="2" type="ORF">SAMN05660772_01976</name>
</gene>
<dbReference type="InterPro" id="IPR012312">
    <property type="entry name" value="Hemerythrin-like"/>
</dbReference>
<dbReference type="STRING" id="1122938.SAMN05660772_01976"/>
<evidence type="ECO:0000313" key="3">
    <source>
        <dbReference type="Proteomes" id="UP000192408"/>
    </source>
</evidence>
<dbReference type="Pfam" id="PF01814">
    <property type="entry name" value="Hemerythrin"/>
    <property type="match status" value="1"/>
</dbReference>
<feature type="domain" description="Hemerythrin-like" evidence="1">
    <location>
        <begin position="15"/>
        <end position="142"/>
    </location>
</feature>
<evidence type="ECO:0000313" key="2">
    <source>
        <dbReference type="EMBL" id="SMB82020.1"/>
    </source>
</evidence>
<dbReference type="AlphaFoldDB" id="A0A1W1ULT5"/>
<dbReference type="RefSeq" id="WP_084256411.1">
    <property type="nucleotide sequence ID" value="NZ_FWWV01000008.1"/>
</dbReference>
<dbReference type="EMBL" id="FWWV01000008">
    <property type="protein sequence ID" value="SMB82020.1"/>
    <property type="molecule type" value="Genomic_DNA"/>
</dbReference>
<name>A0A1W1ULT5_9PAST</name>
<reference evidence="3" key="1">
    <citation type="submission" date="2017-04" db="EMBL/GenBank/DDBJ databases">
        <authorList>
            <person name="Varghese N."/>
            <person name="Submissions S."/>
        </authorList>
    </citation>
    <scope>NUCLEOTIDE SEQUENCE [LARGE SCALE GENOMIC DNA]</scope>
    <source>
        <strain evidence="3">DSM 23072</strain>
    </source>
</reference>
<keyword evidence="3" id="KW-1185">Reference proteome</keyword>
<protein>
    <submittedName>
        <fullName evidence="2">Hemerythrin HHE cation binding domain-containing protein</fullName>
    </submittedName>
</protein>
<dbReference type="Gene3D" id="1.20.120.520">
    <property type="entry name" value="nmb1532 protein domain like"/>
    <property type="match status" value="1"/>
</dbReference>
<sequence length="170" mass="19822">MLNLEPQQFASWAEPIEMLYACHSKVKRFCRQLQMLPDYLVKNGVNQAVKNDVQQILNYFEIAAPLHHDDEEQDFFPALLAHYPPAKTNIDELERQHIVLHENWGKLSQQLKALLDNQRNTISPELIRQFVAGYEVHIALEEPLFELGKQYLSDSELNQLGKVMSNRRQP</sequence>
<accession>A0A1W1ULT5</accession>
<evidence type="ECO:0000259" key="1">
    <source>
        <dbReference type="Pfam" id="PF01814"/>
    </source>
</evidence>
<dbReference type="CDD" id="cd12108">
    <property type="entry name" value="Hr-like"/>
    <property type="match status" value="1"/>
</dbReference>